<evidence type="ECO:0000313" key="7">
    <source>
        <dbReference type="Proteomes" id="UP000479710"/>
    </source>
</evidence>
<dbReference type="InterPro" id="IPR029044">
    <property type="entry name" value="Nucleotide-diphossugar_trans"/>
</dbReference>
<dbReference type="GO" id="GO:0003983">
    <property type="term" value="F:UTP:glucose-1-phosphate uridylyltransferase activity"/>
    <property type="evidence" value="ECO:0007669"/>
    <property type="project" value="UniProtKB-EC"/>
</dbReference>
<dbReference type="Gene3D" id="2.160.10.10">
    <property type="entry name" value="Hexapeptide repeat proteins"/>
    <property type="match status" value="1"/>
</dbReference>
<evidence type="ECO:0000256" key="3">
    <source>
        <dbReference type="ARBA" id="ARBA00022679"/>
    </source>
</evidence>
<dbReference type="InterPro" id="IPR016267">
    <property type="entry name" value="UDPGP_trans"/>
</dbReference>
<evidence type="ECO:0000256" key="5">
    <source>
        <dbReference type="ARBA" id="ARBA00048128"/>
    </source>
</evidence>
<sequence length="232" mass="26010">VCSINLSCSSLMADLGVGTNMECTSPKCMIEVRSLTFLDLTIMQIESLNKKYGCSIPILLMNSFNTCSHVQKIMEKYANANIEIHTFNQLLEIVQVLDENADEFQSIEKFNFLNTNNLWVNLKAIKRLSDLYIVTDGVVTRNPARDNPSNPLIELGPEFKKVDIFLDRFKSIPSIVVLDSLKVYGDVWFGSGITLKGKVTIAAQSGLKLNIHDGSVFDNKAKPRINFDPKEE</sequence>
<organism evidence="6 7">
    <name type="scientific">Oryza meyeriana var. granulata</name>
    <dbReference type="NCBI Taxonomy" id="110450"/>
    <lineage>
        <taxon>Eukaryota</taxon>
        <taxon>Viridiplantae</taxon>
        <taxon>Streptophyta</taxon>
        <taxon>Embryophyta</taxon>
        <taxon>Tracheophyta</taxon>
        <taxon>Spermatophyta</taxon>
        <taxon>Magnoliopsida</taxon>
        <taxon>Liliopsida</taxon>
        <taxon>Poales</taxon>
        <taxon>Poaceae</taxon>
        <taxon>BOP clade</taxon>
        <taxon>Oryzoideae</taxon>
        <taxon>Oryzeae</taxon>
        <taxon>Oryzinae</taxon>
        <taxon>Oryza</taxon>
        <taxon>Oryza meyeriana</taxon>
    </lineage>
</organism>
<dbReference type="InterPro" id="IPR011004">
    <property type="entry name" value="Trimer_LpxA-like_sf"/>
</dbReference>
<dbReference type="Proteomes" id="UP000479710">
    <property type="component" value="Unassembled WGS sequence"/>
</dbReference>
<keyword evidence="7" id="KW-1185">Reference proteome</keyword>
<keyword evidence="3" id="KW-0808">Transferase</keyword>
<dbReference type="EMBL" id="SPHZ02000009">
    <property type="protein sequence ID" value="KAF0897942.1"/>
    <property type="molecule type" value="Genomic_DNA"/>
</dbReference>
<dbReference type="GO" id="GO:0006011">
    <property type="term" value="P:UDP-alpha-D-glucose metabolic process"/>
    <property type="evidence" value="ECO:0007669"/>
    <property type="project" value="InterPro"/>
</dbReference>
<dbReference type="SUPFAM" id="SSF51161">
    <property type="entry name" value="Trimeric LpxA-like enzymes"/>
    <property type="match status" value="1"/>
</dbReference>
<evidence type="ECO:0000313" key="6">
    <source>
        <dbReference type="EMBL" id="KAF0897942.1"/>
    </source>
</evidence>
<name>A0A6G1CCN9_9ORYZ</name>
<protein>
    <recommendedName>
        <fullName evidence="2">UTP--glucose-1-phosphate uridylyltransferase</fullName>
        <ecNumber evidence="2">2.7.7.9</ecNumber>
    </recommendedName>
</protein>
<dbReference type="SUPFAM" id="SSF53448">
    <property type="entry name" value="Nucleotide-diphospho-sugar transferases"/>
    <property type="match status" value="1"/>
</dbReference>
<evidence type="ECO:0000256" key="1">
    <source>
        <dbReference type="ARBA" id="ARBA00010401"/>
    </source>
</evidence>
<dbReference type="OrthoDB" id="932129at2759"/>
<comment type="caution">
    <text evidence="6">The sequence shown here is derived from an EMBL/GenBank/DDBJ whole genome shotgun (WGS) entry which is preliminary data.</text>
</comment>
<reference evidence="6 7" key="1">
    <citation type="submission" date="2019-11" db="EMBL/GenBank/DDBJ databases">
        <title>Whole genome sequence of Oryza granulata.</title>
        <authorList>
            <person name="Li W."/>
        </authorList>
    </citation>
    <scope>NUCLEOTIDE SEQUENCE [LARGE SCALE GENOMIC DNA]</scope>
    <source>
        <strain evidence="7">cv. Menghai</strain>
        <tissue evidence="6">Leaf</tissue>
    </source>
</reference>
<evidence type="ECO:0000256" key="4">
    <source>
        <dbReference type="ARBA" id="ARBA00022695"/>
    </source>
</evidence>
<dbReference type="Gene3D" id="3.90.550.10">
    <property type="entry name" value="Spore Coat Polysaccharide Biosynthesis Protein SpsA, Chain A"/>
    <property type="match status" value="1"/>
</dbReference>
<comment type="similarity">
    <text evidence="1">Belongs to the UDPGP type 1 family.</text>
</comment>
<dbReference type="FunFam" id="2.160.10.10:FF:000001">
    <property type="entry name" value="UTP--glucose-1-phosphate uridylyltransferase"/>
    <property type="match status" value="1"/>
</dbReference>
<dbReference type="AlphaFoldDB" id="A0A6G1CCN9"/>
<comment type="catalytic activity">
    <reaction evidence="5">
        <text>alpha-D-glucose 1-phosphate + UTP + H(+) = UDP-alpha-D-glucose + diphosphate</text>
        <dbReference type="Rhea" id="RHEA:19889"/>
        <dbReference type="ChEBI" id="CHEBI:15378"/>
        <dbReference type="ChEBI" id="CHEBI:33019"/>
        <dbReference type="ChEBI" id="CHEBI:46398"/>
        <dbReference type="ChEBI" id="CHEBI:58601"/>
        <dbReference type="ChEBI" id="CHEBI:58885"/>
        <dbReference type="EC" id="2.7.7.9"/>
    </reaction>
</comment>
<dbReference type="Pfam" id="PF01704">
    <property type="entry name" value="UDPGP"/>
    <property type="match status" value="2"/>
</dbReference>
<proteinExistence type="inferred from homology"/>
<accession>A0A6G1CCN9</accession>
<keyword evidence="4" id="KW-0548">Nucleotidyltransferase</keyword>
<dbReference type="PANTHER" id="PTHR43511">
    <property type="match status" value="1"/>
</dbReference>
<dbReference type="EC" id="2.7.7.9" evidence="2"/>
<feature type="non-terminal residue" evidence="6">
    <location>
        <position position="1"/>
    </location>
</feature>
<dbReference type="InterPro" id="IPR002618">
    <property type="entry name" value="UDPGP_fam"/>
</dbReference>
<evidence type="ECO:0000256" key="2">
    <source>
        <dbReference type="ARBA" id="ARBA00012415"/>
    </source>
</evidence>
<gene>
    <name evidence="6" type="ORF">E2562_001641</name>
</gene>